<dbReference type="PANTHER" id="PTHR38098">
    <property type="entry name" value="LPS-ASSEMBLY LIPOPROTEIN LPTE"/>
    <property type="match status" value="1"/>
</dbReference>
<dbReference type="Proteomes" id="UP001210678">
    <property type="component" value="Unassembled WGS sequence"/>
</dbReference>
<evidence type="ECO:0000256" key="1">
    <source>
        <dbReference type="ARBA" id="ARBA00022729"/>
    </source>
</evidence>
<evidence type="ECO:0000256" key="7">
    <source>
        <dbReference type="SAM" id="MobiDB-lite"/>
    </source>
</evidence>
<evidence type="ECO:0000256" key="5">
    <source>
        <dbReference type="ARBA" id="ARBA00023288"/>
    </source>
</evidence>
<feature type="compositionally biased region" description="Polar residues" evidence="7">
    <location>
        <begin position="183"/>
        <end position="209"/>
    </location>
</feature>
<evidence type="ECO:0000313" key="9">
    <source>
        <dbReference type="Proteomes" id="UP001210678"/>
    </source>
</evidence>
<name>A0ABT4YPA9_9VIBR</name>
<comment type="subcellular location">
    <subcellularLocation>
        <location evidence="6">Cell outer membrane</location>
        <topology evidence="6">Lipid-anchor</topology>
    </subcellularLocation>
</comment>
<dbReference type="Pfam" id="PF04390">
    <property type="entry name" value="LptE"/>
    <property type="match status" value="1"/>
</dbReference>
<evidence type="ECO:0000313" key="8">
    <source>
        <dbReference type="EMBL" id="MDB1123225.1"/>
    </source>
</evidence>
<evidence type="ECO:0000256" key="6">
    <source>
        <dbReference type="HAMAP-Rule" id="MF_01186"/>
    </source>
</evidence>
<dbReference type="HAMAP" id="MF_01186">
    <property type="entry name" value="LPS_assembly_LptE"/>
    <property type="match status" value="1"/>
</dbReference>
<accession>A0ABT4YPA9</accession>
<keyword evidence="5 6" id="KW-0449">Lipoprotein</keyword>
<keyword evidence="2 6" id="KW-0472">Membrane</keyword>
<evidence type="ECO:0000256" key="4">
    <source>
        <dbReference type="ARBA" id="ARBA00023237"/>
    </source>
</evidence>
<keyword evidence="1 6" id="KW-0732">Signal</keyword>
<reference evidence="8 9" key="1">
    <citation type="submission" date="2023-01" db="EMBL/GenBank/DDBJ databases">
        <title>Vibrio sp. KJ40-1 sp.nov, isolated from marine algae.</title>
        <authorList>
            <person name="Butt M."/>
            <person name="Kim J.M.J."/>
            <person name="Jeon C.O.C."/>
        </authorList>
    </citation>
    <scope>NUCLEOTIDE SEQUENCE [LARGE SCALE GENOMIC DNA]</scope>
    <source>
        <strain evidence="8 9">KJ40-1</strain>
    </source>
</reference>
<proteinExistence type="inferred from homology"/>
<gene>
    <name evidence="6 8" type="primary">lptE</name>
    <name evidence="8" type="ORF">PGX00_05855</name>
</gene>
<evidence type="ECO:0000256" key="3">
    <source>
        <dbReference type="ARBA" id="ARBA00023139"/>
    </source>
</evidence>
<organism evidence="8 9">
    <name type="scientific">Vibrio algarum</name>
    <dbReference type="NCBI Taxonomy" id="3020714"/>
    <lineage>
        <taxon>Bacteria</taxon>
        <taxon>Pseudomonadati</taxon>
        <taxon>Pseudomonadota</taxon>
        <taxon>Gammaproteobacteria</taxon>
        <taxon>Vibrionales</taxon>
        <taxon>Vibrionaceae</taxon>
        <taxon>Vibrio</taxon>
    </lineage>
</organism>
<comment type="subunit">
    <text evidence="6">Component of the lipopolysaccharide transport and assembly complex. Interacts with LptD.</text>
</comment>
<dbReference type="InterPro" id="IPR007485">
    <property type="entry name" value="LPS_assembly_LptE"/>
</dbReference>
<keyword evidence="4 6" id="KW-0998">Cell outer membrane</keyword>
<dbReference type="PROSITE" id="PS51257">
    <property type="entry name" value="PROKAR_LIPOPROTEIN"/>
    <property type="match status" value="1"/>
</dbReference>
<feature type="region of interest" description="Disordered" evidence="7">
    <location>
        <begin position="174"/>
        <end position="209"/>
    </location>
</feature>
<dbReference type="EMBL" id="JAQLOI010000001">
    <property type="protein sequence ID" value="MDB1123225.1"/>
    <property type="molecule type" value="Genomic_DNA"/>
</dbReference>
<keyword evidence="9" id="KW-1185">Reference proteome</keyword>
<sequence>MKPIAYKFSIKVMVVVLFSMALSACGFHLRGNYLVPEEISKLSFTSFDKYSQLTRNVEAQLRLNDIEVVPPSPTVPNLHLISESVSESTLSLYQNSTAAEKALTYNTSFRITIPELGTKTYSNTVTRNYLDNPSTALAKSVEKDMIEDEMRIQAASLIMRQMARVKNQIEEGNMQFDGDENQNTDNSNPMTPLINNEDLTSPQTNTISE</sequence>
<comment type="function">
    <text evidence="6">Together with LptD, is involved in the assembly of lipopolysaccharide (LPS) at the surface of the outer membrane. Required for the proper assembly of LptD. Binds LPS and may serve as the LPS recognition site at the outer membrane.</text>
</comment>
<comment type="caution">
    <text evidence="8">The sequence shown here is derived from an EMBL/GenBank/DDBJ whole genome shotgun (WGS) entry which is preliminary data.</text>
</comment>
<evidence type="ECO:0000256" key="2">
    <source>
        <dbReference type="ARBA" id="ARBA00023136"/>
    </source>
</evidence>
<comment type="similarity">
    <text evidence="6">Belongs to the LptE lipoprotein family.</text>
</comment>
<keyword evidence="3 6" id="KW-0564">Palmitate</keyword>
<dbReference type="PANTHER" id="PTHR38098:SF1">
    <property type="entry name" value="LPS-ASSEMBLY LIPOPROTEIN LPTE"/>
    <property type="match status" value="1"/>
</dbReference>
<dbReference type="Gene3D" id="3.30.160.150">
    <property type="entry name" value="Lipoprotein like domain"/>
    <property type="match status" value="1"/>
</dbReference>
<protein>
    <recommendedName>
        <fullName evidence="6">LPS-assembly lipoprotein LptE</fullName>
    </recommendedName>
</protein>